<dbReference type="InterPro" id="IPR000713">
    <property type="entry name" value="Mur_ligase_N"/>
</dbReference>
<feature type="domain" description="Mur ligase N-terminal catalytic" evidence="15">
    <location>
        <begin position="13"/>
        <end position="111"/>
    </location>
</feature>
<keyword evidence="11 14" id="KW-0131">Cell cycle</keyword>
<dbReference type="NCBIfam" id="TIGR01082">
    <property type="entry name" value="murC"/>
    <property type="match status" value="1"/>
</dbReference>
<keyword evidence="10 14" id="KW-0573">Peptidoglycan synthesis</keyword>
<dbReference type="SUPFAM" id="SSF51984">
    <property type="entry name" value="MurCD N-terminal domain"/>
    <property type="match status" value="1"/>
</dbReference>
<evidence type="ECO:0000259" key="16">
    <source>
        <dbReference type="Pfam" id="PF02875"/>
    </source>
</evidence>
<dbReference type="InterPro" id="IPR036615">
    <property type="entry name" value="Mur_ligase_C_dom_sf"/>
</dbReference>
<comment type="similarity">
    <text evidence="14">Belongs to the MurCDEF family.</text>
</comment>
<dbReference type="HAMAP" id="MF_00046">
    <property type="entry name" value="MurC"/>
    <property type="match status" value="1"/>
</dbReference>
<evidence type="ECO:0000313" key="18">
    <source>
        <dbReference type="EMBL" id="AEE96204.1"/>
    </source>
</evidence>
<comment type="catalytic activity">
    <reaction evidence="13 14">
        <text>UDP-N-acetyl-alpha-D-muramate + L-alanine + ATP = UDP-N-acetyl-alpha-D-muramoyl-L-alanine + ADP + phosphate + H(+)</text>
        <dbReference type="Rhea" id="RHEA:23372"/>
        <dbReference type="ChEBI" id="CHEBI:15378"/>
        <dbReference type="ChEBI" id="CHEBI:30616"/>
        <dbReference type="ChEBI" id="CHEBI:43474"/>
        <dbReference type="ChEBI" id="CHEBI:57972"/>
        <dbReference type="ChEBI" id="CHEBI:70757"/>
        <dbReference type="ChEBI" id="CHEBI:83898"/>
        <dbReference type="ChEBI" id="CHEBI:456216"/>
        <dbReference type="EC" id="6.3.2.8"/>
    </reaction>
</comment>
<dbReference type="Pfam" id="PF08245">
    <property type="entry name" value="Mur_ligase_M"/>
    <property type="match status" value="1"/>
</dbReference>
<reference evidence="18 19" key="2">
    <citation type="journal article" date="2011" name="Stand. Genomic Sci.">
        <title>Complete genome sequence of Mahella australiensis type strain (50-1 BON).</title>
        <authorList>
            <person name="Sikorski J."/>
            <person name="Teshima H."/>
            <person name="Nolan M."/>
            <person name="Lucas S."/>
            <person name="Hammon N."/>
            <person name="Deshpande S."/>
            <person name="Cheng J.F."/>
            <person name="Pitluck S."/>
            <person name="Liolios K."/>
            <person name="Pagani I."/>
            <person name="Ivanova N."/>
            <person name="Huntemann M."/>
            <person name="Mavromatis K."/>
            <person name="Ovchinikova G."/>
            <person name="Pati A."/>
            <person name="Tapia R."/>
            <person name="Han C."/>
            <person name="Goodwin L."/>
            <person name="Chen A."/>
            <person name="Palaniappan K."/>
            <person name="Land M."/>
            <person name="Hauser L."/>
            <person name="Ngatchou-Djao O.D."/>
            <person name="Rohde M."/>
            <person name="Pukall R."/>
            <person name="Spring S."/>
            <person name="Abt B."/>
            <person name="Goker M."/>
            <person name="Detter J.C."/>
            <person name="Woyke T."/>
            <person name="Bristow J."/>
            <person name="Markowitz V."/>
            <person name="Hugenholtz P."/>
            <person name="Eisen J.A."/>
            <person name="Kyrpides N.C."/>
            <person name="Klenk H.P."/>
            <person name="Lapidus A."/>
        </authorList>
    </citation>
    <scope>NUCLEOTIDE SEQUENCE [LARGE SCALE GENOMIC DNA]</scope>
    <source>
        <strain evidence="19">DSM 15567 / CIP 107919 / 50-1 BON</strain>
    </source>
</reference>
<evidence type="ECO:0000256" key="4">
    <source>
        <dbReference type="ARBA" id="ARBA00022490"/>
    </source>
</evidence>
<reference evidence="19" key="1">
    <citation type="submission" date="2010-11" db="EMBL/GenBank/DDBJ databases">
        <title>The complete genome of Mahella australiensis DSM 15567.</title>
        <authorList>
            <consortium name="US DOE Joint Genome Institute (JGI-PGF)"/>
            <person name="Lucas S."/>
            <person name="Copeland A."/>
            <person name="Lapidus A."/>
            <person name="Bruce D."/>
            <person name="Goodwin L."/>
            <person name="Pitluck S."/>
            <person name="Kyrpides N."/>
            <person name="Mavromatis K."/>
            <person name="Pagani I."/>
            <person name="Ivanova N."/>
            <person name="Teshima H."/>
            <person name="Brettin T."/>
            <person name="Detter J.C."/>
            <person name="Han C."/>
            <person name="Tapia R."/>
            <person name="Land M."/>
            <person name="Hauser L."/>
            <person name="Markowitz V."/>
            <person name="Cheng J.-F."/>
            <person name="Hugenholtz P."/>
            <person name="Woyke T."/>
            <person name="Wu D."/>
            <person name="Spring S."/>
            <person name="Pukall R."/>
            <person name="Steenblock K."/>
            <person name="Schneider S."/>
            <person name="Klenk H.-P."/>
            <person name="Eisen J.A."/>
        </authorList>
    </citation>
    <scope>NUCLEOTIDE SEQUENCE [LARGE SCALE GENOMIC DNA]</scope>
    <source>
        <strain evidence="19">DSM 15567 / CIP 107919 / 50-1 BON</strain>
    </source>
</reference>
<dbReference type="EMBL" id="CP002360">
    <property type="protein sequence ID" value="AEE96204.1"/>
    <property type="molecule type" value="Genomic_DNA"/>
</dbReference>
<dbReference type="STRING" id="697281.Mahau_1006"/>
<evidence type="ECO:0000259" key="17">
    <source>
        <dbReference type="Pfam" id="PF08245"/>
    </source>
</evidence>
<dbReference type="GO" id="GO:0008360">
    <property type="term" value="P:regulation of cell shape"/>
    <property type="evidence" value="ECO:0007669"/>
    <property type="project" value="UniProtKB-KW"/>
</dbReference>
<dbReference type="Gene3D" id="3.40.50.720">
    <property type="entry name" value="NAD(P)-binding Rossmann-like Domain"/>
    <property type="match status" value="1"/>
</dbReference>
<comment type="pathway">
    <text evidence="2 14">Cell wall biogenesis; peptidoglycan biosynthesis.</text>
</comment>
<evidence type="ECO:0000256" key="7">
    <source>
        <dbReference type="ARBA" id="ARBA00022741"/>
    </source>
</evidence>
<dbReference type="AlphaFoldDB" id="F4A2M4"/>
<dbReference type="InterPro" id="IPR036565">
    <property type="entry name" value="Mur-like_cat_sf"/>
</dbReference>
<gene>
    <name evidence="14" type="primary">murC</name>
    <name evidence="18" type="ordered locus">Mahau_1006</name>
</gene>
<dbReference type="Pfam" id="PF02875">
    <property type="entry name" value="Mur_ligase_C"/>
    <property type="match status" value="1"/>
</dbReference>
<dbReference type="UniPathway" id="UPA00219"/>
<proteinExistence type="inferred from homology"/>
<dbReference type="GO" id="GO:0071555">
    <property type="term" value="P:cell wall organization"/>
    <property type="evidence" value="ECO:0007669"/>
    <property type="project" value="UniProtKB-KW"/>
</dbReference>
<evidence type="ECO:0000256" key="6">
    <source>
        <dbReference type="ARBA" id="ARBA00022618"/>
    </source>
</evidence>
<dbReference type="GO" id="GO:0008763">
    <property type="term" value="F:UDP-N-acetylmuramate-L-alanine ligase activity"/>
    <property type="evidence" value="ECO:0007669"/>
    <property type="project" value="UniProtKB-UniRule"/>
</dbReference>
<dbReference type="GO" id="GO:0005524">
    <property type="term" value="F:ATP binding"/>
    <property type="evidence" value="ECO:0007669"/>
    <property type="project" value="UniProtKB-UniRule"/>
</dbReference>
<dbReference type="Gene3D" id="3.40.1190.10">
    <property type="entry name" value="Mur-like, catalytic domain"/>
    <property type="match status" value="1"/>
</dbReference>
<keyword evidence="8 14" id="KW-0067">ATP-binding</keyword>
<feature type="domain" description="Mur ligase C-terminal" evidence="16">
    <location>
        <begin position="319"/>
        <end position="449"/>
    </location>
</feature>
<feature type="binding site" evidence="14">
    <location>
        <begin position="119"/>
        <end position="125"/>
    </location>
    <ligand>
        <name>ATP</name>
        <dbReference type="ChEBI" id="CHEBI:30616"/>
    </ligand>
</feature>
<dbReference type="Pfam" id="PF01225">
    <property type="entry name" value="Mur_ligase"/>
    <property type="match status" value="1"/>
</dbReference>
<evidence type="ECO:0000256" key="14">
    <source>
        <dbReference type="HAMAP-Rule" id="MF_00046"/>
    </source>
</evidence>
<name>F4A2M4_MAHA5</name>
<evidence type="ECO:0000256" key="3">
    <source>
        <dbReference type="ARBA" id="ARBA00012211"/>
    </source>
</evidence>
<keyword evidence="12 14" id="KW-0961">Cell wall biogenesis/degradation</keyword>
<dbReference type="GO" id="GO:0051301">
    <property type="term" value="P:cell division"/>
    <property type="evidence" value="ECO:0007669"/>
    <property type="project" value="UniProtKB-KW"/>
</dbReference>
<evidence type="ECO:0000256" key="13">
    <source>
        <dbReference type="ARBA" id="ARBA00047833"/>
    </source>
</evidence>
<evidence type="ECO:0000259" key="15">
    <source>
        <dbReference type="Pfam" id="PF01225"/>
    </source>
</evidence>
<organism evidence="18 19">
    <name type="scientific">Mahella australiensis (strain DSM 15567 / CIP 107919 / 50-1 BON)</name>
    <dbReference type="NCBI Taxonomy" id="697281"/>
    <lineage>
        <taxon>Bacteria</taxon>
        <taxon>Bacillati</taxon>
        <taxon>Bacillota</taxon>
        <taxon>Clostridia</taxon>
        <taxon>Thermoanaerobacterales</taxon>
        <taxon>Thermoanaerobacterales Family IV. Incertae Sedis</taxon>
        <taxon>Mahella</taxon>
    </lineage>
</organism>
<evidence type="ECO:0000256" key="11">
    <source>
        <dbReference type="ARBA" id="ARBA00023306"/>
    </source>
</evidence>
<dbReference type="SUPFAM" id="SSF53623">
    <property type="entry name" value="MurD-like peptide ligases, catalytic domain"/>
    <property type="match status" value="1"/>
</dbReference>
<comment type="function">
    <text evidence="14">Cell wall formation.</text>
</comment>
<dbReference type="InterPro" id="IPR050061">
    <property type="entry name" value="MurCDEF_pg_biosynth"/>
</dbReference>
<dbReference type="InterPro" id="IPR004101">
    <property type="entry name" value="Mur_ligase_C"/>
</dbReference>
<evidence type="ECO:0000313" key="19">
    <source>
        <dbReference type="Proteomes" id="UP000008457"/>
    </source>
</evidence>
<dbReference type="eggNOG" id="COG0773">
    <property type="taxonomic scope" value="Bacteria"/>
</dbReference>
<accession>F4A2M4</accession>
<dbReference type="Proteomes" id="UP000008457">
    <property type="component" value="Chromosome"/>
</dbReference>
<dbReference type="KEGG" id="mas:Mahau_1006"/>
<dbReference type="InterPro" id="IPR005758">
    <property type="entry name" value="UDP-N-AcMur_Ala_ligase_MurC"/>
</dbReference>
<protein>
    <recommendedName>
        <fullName evidence="3 14">UDP-N-acetylmuramate--L-alanine ligase</fullName>
        <ecNumber evidence="3 14">6.3.2.8</ecNumber>
    </recommendedName>
    <alternativeName>
        <fullName evidence="14">UDP-N-acetylmuramoyl-L-alanine synthetase</fullName>
    </alternativeName>
</protein>
<evidence type="ECO:0000256" key="5">
    <source>
        <dbReference type="ARBA" id="ARBA00022598"/>
    </source>
</evidence>
<dbReference type="OrthoDB" id="9804126at2"/>
<dbReference type="HOGENOM" id="CLU_028104_1_0_9"/>
<feature type="domain" description="Mur ligase central" evidence="17">
    <location>
        <begin position="117"/>
        <end position="297"/>
    </location>
</feature>
<evidence type="ECO:0000256" key="10">
    <source>
        <dbReference type="ARBA" id="ARBA00022984"/>
    </source>
</evidence>
<evidence type="ECO:0000256" key="1">
    <source>
        <dbReference type="ARBA" id="ARBA00004496"/>
    </source>
</evidence>
<dbReference type="InterPro" id="IPR013221">
    <property type="entry name" value="Mur_ligase_cen"/>
</dbReference>
<evidence type="ECO:0000256" key="9">
    <source>
        <dbReference type="ARBA" id="ARBA00022960"/>
    </source>
</evidence>
<keyword evidence="7 14" id="KW-0547">Nucleotide-binding</keyword>
<dbReference type="PANTHER" id="PTHR43445:SF3">
    <property type="entry name" value="UDP-N-ACETYLMURAMATE--L-ALANINE LIGASE"/>
    <property type="match status" value="1"/>
</dbReference>
<keyword evidence="6 14" id="KW-0132">Cell division</keyword>
<keyword evidence="5 14" id="KW-0436">Ligase</keyword>
<comment type="subcellular location">
    <subcellularLocation>
        <location evidence="1 14">Cytoplasm</location>
    </subcellularLocation>
</comment>
<dbReference type="RefSeq" id="WP_013780634.1">
    <property type="nucleotide sequence ID" value="NC_015520.1"/>
</dbReference>
<sequence length="469" mass="51628">MNYINIEELKGKHIHFIGIGGISMSGLAQILLRQGCIVTGSDVKASTLTRKLSDSGATVYIGHKADNVKGADLVVYTAAIHNDNPELNEANGLGIPTVDRATFLGQIMKNYGKGIAVAGTHGKTTTTSIISIILQNAGLDPTVLVGGELDAIGGNVRVGESQYFVTEACEYVESFLKFYPYIAVILNIERDHLDYFKDLDDIYNAFLSFAKLTPDDGYVVGCIDDPLVEQLLSDMPDKAISYGIDKPAHWTADDIAFDKKGFPSFNIYCDGLNMGRFSLSIPGRHNIYNALASVAVADLCGIDIEMIKESLRLYKGAHRRFEVKGRLEEGVTVIDDYAHHPTEIKATIQAALNYPHNHIWCVFQPHTYTRTRLLLDEFASAFYGIDHLIITDIYAAREVDDGSINSKDLALRINQAGQNAIYMEDFSSIERYILENCQPGDIIITMGAGDVYKIGDDLLEHSMIIGKVI</sequence>
<keyword evidence="4 14" id="KW-0963">Cytoplasm</keyword>
<dbReference type="EC" id="6.3.2.8" evidence="3 14"/>
<evidence type="ECO:0000256" key="12">
    <source>
        <dbReference type="ARBA" id="ARBA00023316"/>
    </source>
</evidence>
<dbReference type="Gene3D" id="3.90.190.20">
    <property type="entry name" value="Mur ligase, C-terminal domain"/>
    <property type="match status" value="1"/>
</dbReference>
<dbReference type="GO" id="GO:0005737">
    <property type="term" value="C:cytoplasm"/>
    <property type="evidence" value="ECO:0007669"/>
    <property type="project" value="UniProtKB-SubCell"/>
</dbReference>
<keyword evidence="19" id="KW-1185">Reference proteome</keyword>
<dbReference type="PANTHER" id="PTHR43445">
    <property type="entry name" value="UDP-N-ACETYLMURAMATE--L-ALANINE LIGASE-RELATED"/>
    <property type="match status" value="1"/>
</dbReference>
<evidence type="ECO:0000256" key="2">
    <source>
        <dbReference type="ARBA" id="ARBA00004752"/>
    </source>
</evidence>
<keyword evidence="9 14" id="KW-0133">Cell shape</keyword>
<dbReference type="GO" id="GO:0009252">
    <property type="term" value="P:peptidoglycan biosynthetic process"/>
    <property type="evidence" value="ECO:0007669"/>
    <property type="project" value="UniProtKB-UniRule"/>
</dbReference>
<dbReference type="SUPFAM" id="SSF53244">
    <property type="entry name" value="MurD-like peptide ligases, peptide-binding domain"/>
    <property type="match status" value="1"/>
</dbReference>
<evidence type="ECO:0000256" key="8">
    <source>
        <dbReference type="ARBA" id="ARBA00022840"/>
    </source>
</evidence>